<dbReference type="NCBIfam" id="TIGR00051">
    <property type="entry name" value="YbgC/FadM family acyl-CoA thioesterase"/>
    <property type="match status" value="1"/>
</dbReference>
<dbReference type="InterPro" id="IPR014166">
    <property type="entry name" value="Tol-Pal_acyl-CoA_thioesterase"/>
</dbReference>
<evidence type="ECO:0000313" key="3">
    <source>
        <dbReference type="EMBL" id="MFC3914508.1"/>
    </source>
</evidence>
<dbReference type="PANTHER" id="PTHR31793">
    <property type="entry name" value="4-HYDROXYBENZOYL-COA THIOESTERASE FAMILY MEMBER"/>
    <property type="match status" value="1"/>
</dbReference>
<dbReference type="Proteomes" id="UP001595692">
    <property type="component" value="Unassembled WGS sequence"/>
</dbReference>
<name>A0ABV8CQR2_9GAMM</name>
<dbReference type="InterPro" id="IPR050563">
    <property type="entry name" value="4-hydroxybenzoyl-CoA_TE"/>
</dbReference>
<dbReference type="SUPFAM" id="SSF54637">
    <property type="entry name" value="Thioesterase/thiol ester dehydrase-isomerase"/>
    <property type="match status" value="1"/>
</dbReference>
<dbReference type="RefSeq" id="WP_377153451.1">
    <property type="nucleotide sequence ID" value="NZ_JBHSAF010000014.1"/>
</dbReference>
<accession>A0ABV8CQR2</accession>
<dbReference type="PIRSF" id="PIRSF003230">
    <property type="entry name" value="YbgC"/>
    <property type="match status" value="1"/>
</dbReference>
<proteinExistence type="inferred from homology"/>
<dbReference type="Pfam" id="PF13279">
    <property type="entry name" value="4HBT_2"/>
    <property type="match status" value="1"/>
</dbReference>
<keyword evidence="4" id="KW-1185">Reference proteome</keyword>
<gene>
    <name evidence="3" type="primary">ybgC</name>
    <name evidence="3" type="ORF">ACFOSS_13710</name>
</gene>
<dbReference type="Gene3D" id="3.10.129.10">
    <property type="entry name" value="Hotdog Thioesterase"/>
    <property type="match status" value="1"/>
</dbReference>
<evidence type="ECO:0000256" key="2">
    <source>
        <dbReference type="ARBA" id="ARBA00022801"/>
    </source>
</evidence>
<keyword evidence="2" id="KW-0378">Hydrolase</keyword>
<dbReference type="InterPro" id="IPR006684">
    <property type="entry name" value="YbgC/YbaW"/>
</dbReference>
<organism evidence="3 4">
    <name type="scientific">Pseudaeromonas sharmana</name>
    <dbReference type="NCBI Taxonomy" id="328412"/>
    <lineage>
        <taxon>Bacteria</taxon>
        <taxon>Pseudomonadati</taxon>
        <taxon>Pseudomonadota</taxon>
        <taxon>Gammaproteobacteria</taxon>
        <taxon>Aeromonadales</taxon>
        <taxon>Aeromonadaceae</taxon>
        <taxon>Pseudaeromonas</taxon>
    </lineage>
</organism>
<comment type="caution">
    <text evidence="3">The sequence shown here is derived from an EMBL/GenBank/DDBJ whole genome shotgun (WGS) entry which is preliminary data.</text>
</comment>
<dbReference type="CDD" id="cd00586">
    <property type="entry name" value="4HBT"/>
    <property type="match status" value="1"/>
</dbReference>
<evidence type="ECO:0000313" key="4">
    <source>
        <dbReference type="Proteomes" id="UP001595692"/>
    </source>
</evidence>
<dbReference type="EMBL" id="JBHSAF010000014">
    <property type="protein sequence ID" value="MFC3914508.1"/>
    <property type="molecule type" value="Genomic_DNA"/>
</dbReference>
<dbReference type="NCBIfam" id="TIGR02799">
    <property type="entry name" value="thio_ybgC"/>
    <property type="match status" value="1"/>
</dbReference>
<sequence>MQPADFRYPVRVYYEDTDAGGIVYNANYLKFLERARTEWLRERGVEQDEWLRQDVAFVVRHIDIDFHRAARFNQMLSVTCVIQELKRASVIFTQQIQDERGQQLVSARVTIACVSLSQMRPTAFPEVIKGVFSSGTHSTVVY</sequence>
<dbReference type="InterPro" id="IPR029069">
    <property type="entry name" value="HotDog_dom_sf"/>
</dbReference>
<protein>
    <submittedName>
        <fullName evidence="3">Tol-pal system-associated acyl-CoA thioesterase</fullName>
    </submittedName>
</protein>
<evidence type="ECO:0000256" key="1">
    <source>
        <dbReference type="ARBA" id="ARBA00005953"/>
    </source>
</evidence>
<dbReference type="PANTHER" id="PTHR31793:SF37">
    <property type="entry name" value="ACYL-COA THIOESTER HYDROLASE YBGC"/>
    <property type="match status" value="1"/>
</dbReference>
<reference evidence="4" key="1">
    <citation type="journal article" date="2019" name="Int. J. Syst. Evol. Microbiol.">
        <title>The Global Catalogue of Microorganisms (GCM) 10K type strain sequencing project: providing services to taxonomists for standard genome sequencing and annotation.</title>
        <authorList>
            <consortium name="The Broad Institute Genomics Platform"/>
            <consortium name="The Broad Institute Genome Sequencing Center for Infectious Disease"/>
            <person name="Wu L."/>
            <person name="Ma J."/>
        </authorList>
    </citation>
    <scope>NUCLEOTIDE SEQUENCE [LARGE SCALE GENOMIC DNA]</scope>
    <source>
        <strain evidence="4">CCUG 54939</strain>
    </source>
</reference>
<comment type="similarity">
    <text evidence="1">Belongs to the 4-hydroxybenzoyl-CoA thioesterase family.</text>
</comment>